<keyword evidence="4" id="KW-1185">Reference proteome</keyword>
<gene>
    <name evidence="3" type="ordered locus">Cyast_0542</name>
</gene>
<evidence type="ECO:0000313" key="3">
    <source>
        <dbReference type="EMBL" id="AFZ46521.1"/>
    </source>
</evidence>
<dbReference type="InterPro" id="IPR001296">
    <property type="entry name" value="Glyco_trans_1"/>
</dbReference>
<dbReference type="KEGG" id="csn:Cyast_0542"/>
<reference evidence="4" key="1">
    <citation type="journal article" date="2013" name="Proc. Natl. Acad. Sci. U.S.A.">
        <title>Improving the coverage of the cyanobacterial phylum using diversity-driven genome sequencing.</title>
        <authorList>
            <person name="Shih P.M."/>
            <person name="Wu D."/>
            <person name="Latifi A."/>
            <person name="Axen S.D."/>
            <person name="Fewer D.P."/>
            <person name="Talla E."/>
            <person name="Calteau A."/>
            <person name="Cai F."/>
            <person name="Tandeau de Marsac N."/>
            <person name="Rippka R."/>
            <person name="Herdman M."/>
            <person name="Sivonen K."/>
            <person name="Coursin T."/>
            <person name="Laurent T."/>
            <person name="Goodwin L."/>
            <person name="Nolan M."/>
            <person name="Davenport K.W."/>
            <person name="Han C.S."/>
            <person name="Rubin E.M."/>
            <person name="Eisen J.A."/>
            <person name="Woyke T."/>
            <person name="Gugger M."/>
            <person name="Kerfeld C.A."/>
        </authorList>
    </citation>
    <scope>NUCLEOTIDE SEQUENCE [LARGE SCALE GENOMIC DNA]</scope>
    <source>
        <strain evidence="4">ATCC 29140 / PCC 7202</strain>
    </source>
</reference>
<feature type="domain" description="Glycosyltransferase subfamily 4-like N-terminal" evidence="2">
    <location>
        <begin position="12"/>
        <end position="197"/>
    </location>
</feature>
<dbReference type="Proteomes" id="UP000010483">
    <property type="component" value="Chromosome"/>
</dbReference>
<dbReference type="SUPFAM" id="SSF53756">
    <property type="entry name" value="UDP-Glycosyltransferase/glycogen phosphorylase"/>
    <property type="match status" value="1"/>
</dbReference>
<dbReference type="HOGENOM" id="CLU_645304_0_0_3"/>
<dbReference type="InterPro" id="IPR028098">
    <property type="entry name" value="Glyco_trans_4-like_N"/>
</dbReference>
<sequence length="420" mass="48667">MKLLFYVPYYRPGGVERVIISLVMEFATNIEQVVLVASPSILNRLQGQIPSNCKVIYQPLTLVNYSYKNKLLGIVNKLNALAKRVKFDFLNSCKQNYYQNLVFEQIINKYNITHCLYAIANKTVPPAIKVPLFTISHDLFWHFSPLTYDQEYINKYDESLLKWLNKADGIITVSEKTKNDIVKLFPQFQEKIKIIANAGFIPSNKKSNIIINKHSDEIIFLFPSSFGIYKDHLTLVKAGVILAKEKKHNFKIVFIGKETDQILSSNINLSQQNSTKEYQNYIKELEIIYQNNKEIIDQHFLGLGYCSDEELEGWYQKSSCVIFPSRYEGFGLAISEAIVRGIPVIASDLNVFKEQVDLYQCSERVSFFGTQNAVELAQRIKNFIEKPIDILEEDKIINYQNRWNWEKVAQKYVELMDSII</sequence>
<dbReference type="Pfam" id="PF00534">
    <property type="entry name" value="Glycos_transf_1"/>
    <property type="match status" value="1"/>
</dbReference>
<dbReference type="BioCyc" id="CSTA292563:G1353-548-MONOMER"/>
<proteinExistence type="predicted"/>
<accession>K9YHS6</accession>
<dbReference type="AlphaFoldDB" id="K9YHS6"/>
<dbReference type="Gene3D" id="3.40.50.2000">
    <property type="entry name" value="Glycogen Phosphorylase B"/>
    <property type="match status" value="2"/>
</dbReference>
<protein>
    <submittedName>
        <fullName evidence="3">Glycosyl transferase group 1</fullName>
    </submittedName>
</protein>
<dbReference type="EMBL" id="CP003940">
    <property type="protein sequence ID" value="AFZ46521.1"/>
    <property type="molecule type" value="Genomic_DNA"/>
</dbReference>
<dbReference type="Pfam" id="PF13439">
    <property type="entry name" value="Glyco_transf_4"/>
    <property type="match status" value="1"/>
</dbReference>
<organism evidence="3 4">
    <name type="scientific">Cyanobacterium stanieri (strain ATCC 29140 / PCC 7202)</name>
    <dbReference type="NCBI Taxonomy" id="292563"/>
    <lineage>
        <taxon>Bacteria</taxon>
        <taxon>Bacillati</taxon>
        <taxon>Cyanobacteriota</taxon>
        <taxon>Cyanophyceae</taxon>
        <taxon>Oscillatoriophycideae</taxon>
        <taxon>Chroococcales</taxon>
        <taxon>Geminocystaceae</taxon>
        <taxon>Cyanobacterium</taxon>
    </lineage>
</organism>
<keyword evidence="3" id="KW-0808">Transferase</keyword>
<dbReference type="PANTHER" id="PTHR46401">
    <property type="entry name" value="GLYCOSYLTRANSFERASE WBBK-RELATED"/>
    <property type="match status" value="1"/>
</dbReference>
<evidence type="ECO:0000259" key="2">
    <source>
        <dbReference type="Pfam" id="PF13439"/>
    </source>
</evidence>
<dbReference type="PANTHER" id="PTHR46401:SF8">
    <property type="entry name" value="BLL6006 PROTEIN"/>
    <property type="match status" value="1"/>
</dbReference>
<feature type="domain" description="Glycosyl transferase family 1" evidence="1">
    <location>
        <begin position="211"/>
        <end position="396"/>
    </location>
</feature>
<name>K9YHS6_CYASC</name>
<dbReference type="PATRIC" id="fig|292563.3.peg.564"/>
<dbReference type="GO" id="GO:0016757">
    <property type="term" value="F:glycosyltransferase activity"/>
    <property type="evidence" value="ECO:0007669"/>
    <property type="project" value="InterPro"/>
</dbReference>
<evidence type="ECO:0000313" key="4">
    <source>
        <dbReference type="Proteomes" id="UP000010483"/>
    </source>
</evidence>
<dbReference type="STRING" id="292563.Cyast_0542"/>
<dbReference type="eggNOG" id="COG0438">
    <property type="taxonomic scope" value="Bacteria"/>
</dbReference>
<evidence type="ECO:0000259" key="1">
    <source>
        <dbReference type="Pfam" id="PF00534"/>
    </source>
</evidence>